<feature type="signal peptide" evidence="1">
    <location>
        <begin position="1"/>
        <end position="20"/>
    </location>
</feature>
<dbReference type="Proteomes" id="UP000613580">
    <property type="component" value="Unassembled WGS sequence"/>
</dbReference>
<name>A0A8H6VYC8_MYCCL</name>
<evidence type="ECO:0000256" key="1">
    <source>
        <dbReference type="SAM" id="SignalP"/>
    </source>
</evidence>
<evidence type="ECO:0000313" key="3">
    <source>
        <dbReference type="Proteomes" id="UP000613580"/>
    </source>
</evidence>
<organism evidence="2 3">
    <name type="scientific">Mycena chlorophos</name>
    <name type="common">Agaric fungus</name>
    <name type="synonym">Agaricus chlorophos</name>
    <dbReference type="NCBI Taxonomy" id="658473"/>
    <lineage>
        <taxon>Eukaryota</taxon>
        <taxon>Fungi</taxon>
        <taxon>Dikarya</taxon>
        <taxon>Basidiomycota</taxon>
        <taxon>Agaricomycotina</taxon>
        <taxon>Agaricomycetes</taxon>
        <taxon>Agaricomycetidae</taxon>
        <taxon>Agaricales</taxon>
        <taxon>Marasmiineae</taxon>
        <taxon>Mycenaceae</taxon>
        <taxon>Mycena</taxon>
    </lineage>
</organism>
<feature type="chain" id="PRO_5034126131" description="Sc15 protein" evidence="1">
    <location>
        <begin position="21"/>
        <end position="192"/>
    </location>
</feature>
<proteinExistence type="predicted"/>
<keyword evidence="1" id="KW-0732">Signal</keyword>
<evidence type="ECO:0000313" key="2">
    <source>
        <dbReference type="EMBL" id="KAF7296341.1"/>
    </source>
</evidence>
<dbReference type="AlphaFoldDB" id="A0A8H6VYC8"/>
<sequence length="192" mass="19278">MFTLRFVSLFLLASTSLVAASPAPVAQPEPVAVAAVEKRQSTSSIEGVLTTLQSSLSAPLGDIMSLSKGGNATDANLAPLIENVVDALNTASSSMSGLSSSRKRQSDSDIASLVAGIVTDITDALSGLLGEASSIPDLGTYLGSIDAALSQVLNGLETLLAGVLTLVADLLVDVAGLLEQLALGLTLASLGL</sequence>
<dbReference type="OrthoDB" id="2575973at2759"/>
<protein>
    <recommendedName>
        <fullName evidence="4">Sc15 protein</fullName>
    </recommendedName>
</protein>
<gene>
    <name evidence="2" type="ORF">HMN09_01104200</name>
</gene>
<keyword evidence="3" id="KW-1185">Reference proteome</keyword>
<accession>A0A8H6VYC8</accession>
<reference evidence="2" key="1">
    <citation type="submission" date="2020-05" db="EMBL/GenBank/DDBJ databases">
        <title>Mycena genomes resolve the evolution of fungal bioluminescence.</title>
        <authorList>
            <person name="Tsai I.J."/>
        </authorList>
    </citation>
    <scope>NUCLEOTIDE SEQUENCE</scope>
    <source>
        <strain evidence="2">110903Hualien_Pintung</strain>
    </source>
</reference>
<dbReference type="EMBL" id="JACAZE010000017">
    <property type="protein sequence ID" value="KAF7296341.1"/>
    <property type="molecule type" value="Genomic_DNA"/>
</dbReference>
<evidence type="ECO:0008006" key="4">
    <source>
        <dbReference type="Google" id="ProtNLM"/>
    </source>
</evidence>
<comment type="caution">
    <text evidence="2">The sequence shown here is derived from an EMBL/GenBank/DDBJ whole genome shotgun (WGS) entry which is preliminary data.</text>
</comment>